<sequence length="97" mass="11499">MIKNKKKYIRFDFLEKKPKTMVYAVVNIKFGNILGVIKWHSAWRKYCFFSEGNVIYDTICLNEISEFIKGLMDKRKLGKELIKALDGTDIFEVRDKK</sequence>
<accession>A0A0F9WWE0</accession>
<comment type="caution">
    <text evidence="1">The sequence shown here is derived from an EMBL/GenBank/DDBJ whole genome shotgun (WGS) entry which is preliminary data.</text>
</comment>
<dbReference type="EMBL" id="LAZR01000107">
    <property type="protein sequence ID" value="KKN90726.1"/>
    <property type="molecule type" value="Genomic_DNA"/>
</dbReference>
<protein>
    <submittedName>
        <fullName evidence="1">Uncharacterized protein</fullName>
    </submittedName>
</protein>
<organism evidence="1">
    <name type="scientific">marine sediment metagenome</name>
    <dbReference type="NCBI Taxonomy" id="412755"/>
    <lineage>
        <taxon>unclassified sequences</taxon>
        <taxon>metagenomes</taxon>
        <taxon>ecological metagenomes</taxon>
    </lineage>
</organism>
<proteinExistence type="predicted"/>
<reference evidence="1" key="1">
    <citation type="journal article" date="2015" name="Nature">
        <title>Complex archaea that bridge the gap between prokaryotes and eukaryotes.</title>
        <authorList>
            <person name="Spang A."/>
            <person name="Saw J.H."/>
            <person name="Jorgensen S.L."/>
            <person name="Zaremba-Niedzwiedzka K."/>
            <person name="Martijn J."/>
            <person name="Lind A.E."/>
            <person name="van Eijk R."/>
            <person name="Schleper C."/>
            <person name="Guy L."/>
            <person name="Ettema T.J."/>
        </authorList>
    </citation>
    <scope>NUCLEOTIDE SEQUENCE</scope>
</reference>
<evidence type="ECO:0000313" key="1">
    <source>
        <dbReference type="EMBL" id="KKN90726.1"/>
    </source>
</evidence>
<name>A0A0F9WWE0_9ZZZZ</name>
<dbReference type="AlphaFoldDB" id="A0A0F9WWE0"/>
<gene>
    <name evidence="1" type="ORF">LCGC14_0223090</name>
</gene>